<evidence type="ECO:0000259" key="6">
    <source>
        <dbReference type="Pfam" id="PF04932"/>
    </source>
</evidence>
<feature type="transmembrane region" description="Helical" evidence="5">
    <location>
        <begin position="69"/>
        <end position="93"/>
    </location>
</feature>
<feature type="domain" description="O-antigen ligase-related" evidence="6">
    <location>
        <begin position="208"/>
        <end position="343"/>
    </location>
</feature>
<dbReference type="InterPro" id="IPR007016">
    <property type="entry name" value="O-antigen_ligase-rel_domated"/>
</dbReference>
<keyword evidence="4 5" id="KW-0472">Membrane</keyword>
<organism evidence="7 8">
    <name type="scientific">Candidatus Andersenbacteria bacterium CG10_big_fil_rev_8_21_14_0_10_54_11</name>
    <dbReference type="NCBI Taxonomy" id="1974485"/>
    <lineage>
        <taxon>Bacteria</taxon>
        <taxon>Candidatus Anderseniibacteriota</taxon>
    </lineage>
</organism>
<proteinExistence type="predicted"/>
<dbReference type="AlphaFoldDB" id="A0A2M6WZ88"/>
<feature type="transmembrane region" description="Helical" evidence="5">
    <location>
        <begin position="12"/>
        <end position="30"/>
    </location>
</feature>
<protein>
    <recommendedName>
        <fullName evidence="6">O-antigen ligase-related domain-containing protein</fullName>
    </recommendedName>
</protein>
<evidence type="ECO:0000256" key="2">
    <source>
        <dbReference type="ARBA" id="ARBA00022692"/>
    </source>
</evidence>
<evidence type="ECO:0000256" key="5">
    <source>
        <dbReference type="SAM" id="Phobius"/>
    </source>
</evidence>
<evidence type="ECO:0000256" key="3">
    <source>
        <dbReference type="ARBA" id="ARBA00022989"/>
    </source>
</evidence>
<feature type="transmembrane region" description="Helical" evidence="5">
    <location>
        <begin position="210"/>
        <end position="233"/>
    </location>
</feature>
<name>A0A2M6WZ88_9BACT</name>
<dbReference type="InterPro" id="IPR051533">
    <property type="entry name" value="WaaL-like"/>
</dbReference>
<evidence type="ECO:0000256" key="1">
    <source>
        <dbReference type="ARBA" id="ARBA00004141"/>
    </source>
</evidence>
<comment type="caution">
    <text evidence="7">The sequence shown here is derived from an EMBL/GenBank/DDBJ whole genome shotgun (WGS) entry which is preliminary data.</text>
</comment>
<dbReference type="GO" id="GO:0016020">
    <property type="term" value="C:membrane"/>
    <property type="evidence" value="ECO:0007669"/>
    <property type="project" value="UniProtKB-SubCell"/>
</dbReference>
<dbReference type="Proteomes" id="UP000230731">
    <property type="component" value="Unassembled WGS sequence"/>
</dbReference>
<evidence type="ECO:0000313" key="7">
    <source>
        <dbReference type="EMBL" id="PIT98121.1"/>
    </source>
</evidence>
<dbReference type="PANTHER" id="PTHR37422:SF13">
    <property type="entry name" value="LIPOPOLYSACCHARIDE BIOSYNTHESIS PROTEIN PA4999-RELATED"/>
    <property type="match status" value="1"/>
</dbReference>
<feature type="transmembrane region" description="Helical" evidence="5">
    <location>
        <begin position="291"/>
        <end position="309"/>
    </location>
</feature>
<feature type="transmembrane region" description="Helical" evidence="5">
    <location>
        <begin position="245"/>
        <end position="264"/>
    </location>
</feature>
<feature type="transmembrane region" description="Helical" evidence="5">
    <location>
        <begin position="105"/>
        <end position="128"/>
    </location>
</feature>
<dbReference type="PANTHER" id="PTHR37422">
    <property type="entry name" value="TEICHURONIC ACID BIOSYNTHESIS PROTEIN TUAE"/>
    <property type="match status" value="1"/>
</dbReference>
<feature type="transmembrane region" description="Helical" evidence="5">
    <location>
        <begin position="329"/>
        <end position="352"/>
    </location>
</feature>
<gene>
    <name evidence="7" type="ORF">COT71_02370</name>
</gene>
<reference evidence="8" key="1">
    <citation type="submission" date="2017-09" db="EMBL/GenBank/DDBJ databases">
        <title>Depth-based differentiation of microbial function through sediment-hosted aquifers and enrichment of novel symbionts in the deep terrestrial subsurface.</title>
        <authorList>
            <person name="Probst A.J."/>
            <person name="Ladd B."/>
            <person name="Jarett J.K."/>
            <person name="Geller-Mcgrath D.E."/>
            <person name="Sieber C.M.K."/>
            <person name="Emerson J.B."/>
            <person name="Anantharaman K."/>
            <person name="Thomas B.C."/>
            <person name="Malmstrom R."/>
            <person name="Stieglmeier M."/>
            <person name="Klingl A."/>
            <person name="Woyke T."/>
            <person name="Ryan C.M."/>
            <person name="Banfield J.F."/>
        </authorList>
    </citation>
    <scope>NUCLEOTIDE SEQUENCE [LARGE SCALE GENOMIC DNA]</scope>
</reference>
<dbReference type="Pfam" id="PF04932">
    <property type="entry name" value="Wzy_C"/>
    <property type="match status" value="1"/>
</dbReference>
<keyword evidence="3 5" id="KW-1133">Transmembrane helix</keyword>
<dbReference type="EMBL" id="PEZP01000030">
    <property type="protein sequence ID" value="PIT98121.1"/>
    <property type="molecule type" value="Genomic_DNA"/>
</dbReference>
<sequence length="419" mass="46173">MSVFEFSRIKNFWSIPVVLLYLFSVLFFFMPSRPLWNDNSPYLAIILGVYFLVSGLSGSVFIPRNALWLSLVVGAGAISVGAFGVQVLLLPALGSVLLLLLSLPYFYWLGVYFSVRLLAIIFVFIALLHAQWGVLQFALQHSLSLQPLGETLLSATAAGVAKFSFGAGKIVRAYGPHPHANPFGGWMLLGLIALRYAQVRNRIFVLASSWWLLLGCMLSFSRAAWAGAIIWIGLSVFRRYSMRRLLVVTGLMTAACAPLLWARFTDQHDAAAAERYAGSRWALGMLHDTKAWIFGTGWGTYLPALSTYLNRHVLPYEPWQLDYVHSVPLLLLAETGIAGLLLLTVLLGILLYRKSDAVWLSALLPAVTLDHYMVTQPAPLLAVLLLLVLVRLQAPAALAVPALDVRVGQAQAARRRPAE</sequence>
<evidence type="ECO:0000313" key="8">
    <source>
        <dbReference type="Proteomes" id="UP000230731"/>
    </source>
</evidence>
<comment type="subcellular location">
    <subcellularLocation>
        <location evidence="1">Membrane</location>
        <topology evidence="1">Multi-pass membrane protein</topology>
    </subcellularLocation>
</comment>
<accession>A0A2M6WZ88</accession>
<evidence type="ECO:0000256" key="4">
    <source>
        <dbReference type="ARBA" id="ARBA00023136"/>
    </source>
</evidence>
<feature type="transmembrane region" description="Helical" evidence="5">
    <location>
        <begin position="42"/>
        <end position="62"/>
    </location>
</feature>
<feature type="transmembrane region" description="Helical" evidence="5">
    <location>
        <begin position="372"/>
        <end position="390"/>
    </location>
</feature>
<keyword evidence="2 5" id="KW-0812">Transmembrane</keyword>